<dbReference type="Proteomes" id="UP000182178">
    <property type="component" value="Unassembled WGS sequence"/>
</dbReference>
<comment type="caution">
    <text evidence="3">The sequence shown here is derived from an EMBL/GenBank/DDBJ whole genome shotgun (WGS) entry which is preliminary data.</text>
</comment>
<feature type="domain" description="Alpha/beta hydrolase" evidence="2">
    <location>
        <begin position="210"/>
        <end position="648"/>
    </location>
</feature>
<keyword evidence="1" id="KW-0732">Signal</keyword>
<accession>A0ABP1ZZX5</accession>
<feature type="signal peptide" evidence="1">
    <location>
        <begin position="1"/>
        <end position="17"/>
    </location>
</feature>
<keyword evidence="4" id="KW-1185">Reference proteome</keyword>
<name>A0ABP1ZZX5_9HYPH</name>
<feature type="chain" id="PRO_5045236380" description="Alpha/beta hydrolase domain-containing protein" evidence="1">
    <location>
        <begin position="18"/>
        <end position="657"/>
    </location>
</feature>
<evidence type="ECO:0000313" key="3">
    <source>
        <dbReference type="EMBL" id="CUA85506.1"/>
    </source>
</evidence>
<protein>
    <recommendedName>
        <fullName evidence="2">Alpha/beta hydrolase domain-containing protein</fullName>
    </recommendedName>
</protein>
<organism evidence="3 4">
    <name type="scientific">Chelatococcus sambhunathii</name>
    <dbReference type="NCBI Taxonomy" id="363953"/>
    <lineage>
        <taxon>Bacteria</taxon>
        <taxon>Pseudomonadati</taxon>
        <taxon>Pseudomonadota</taxon>
        <taxon>Alphaproteobacteria</taxon>
        <taxon>Hyphomicrobiales</taxon>
        <taxon>Chelatococcaceae</taxon>
        <taxon>Chelatococcus</taxon>
    </lineage>
</organism>
<evidence type="ECO:0000259" key="2">
    <source>
        <dbReference type="Pfam" id="PF20091"/>
    </source>
</evidence>
<dbReference type="Pfam" id="PF20091">
    <property type="entry name" value="Abhydrolase_10"/>
    <property type="match status" value="1"/>
</dbReference>
<gene>
    <name evidence="3" type="ORF">Ga0061061_102111</name>
</gene>
<evidence type="ECO:0000256" key="1">
    <source>
        <dbReference type="SAM" id="SignalP"/>
    </source>
</evidence>
<sequence>MAVKGLLLAGLSFVALAAGAEARVVGFEVTRTEAPAFAGRSFAAGLYEKIVARVTMAVKPEDARNAGIVDLALAPRNAAGEVVFSTDVHILKPADPARGNGKLLYEVTNRGRKLGLSLLNDAPMVNDPASAADAGNGFLMDQGYTLVWSGWQGDLATAGGLLGLDVPTVPGVTGESREEFVFDDTKGTEGPAVAVDLSYPAADPDPAKARLTVRAREGDARETPAGLSFTYLSPTRIEITKAPGFDAGAIYEFIYTAKNPKVMGLGFAAVRDLVSFLRYEGAAPDGSANPLATDGAPALKAAYAIGISQSGRFLRDLLYQGFNDDESGRPVFDGLMPHIAGARRTFTNARFAQPGRYSRDHEDHLYPGDAFPFSYATSLDPIGGTTDGILKRCEAAGSCPKVIQTDTDTEAVQARLSLVVTDTAGKPLALPENVRAYYFAGLPHFTPFGAKSAPVAACQLPSNPLHAGAPMRALLVALDAWVTEGREPPPSRYPGLEEGTLVAAQEAGYDNIPGLKFAGEHNEKSLVDHTRMPPVAGPAYPVFLPRVDADGHAVAGIRLPVIEAPTATYLGWNLRKAGFAEGAICGLTGSEIPLARTRAARQEAGDGRLSLEERYPDHAAYVAAVSAAARKLVDERLMLPADADTIVRAAEASDVAR</sequence>
<dbReference type="EMBL" id="CYHC01000002">
    <property type="protein sequence ID" value="CUA85506.1"/>
    <property type="molecule type" value="Genomic_DNA"/>
</dbReference>
<dbReference type="RefSeq" id="WP_245280464.1">
    <property type="nucleotide sequence ID" value="NZ_CYHC01000002.1"/>
</dbReference>
<reference evidence="3 4" key="1">
    <citation type="submission" date="2015-08" db="EMBL/GenBank/DDBJ databases">
        <authorList>
            <person name="Varghese N."/>
        </authorList>
    </citation>
    <scope>NUCLEOTIDE SEQUENCE [LARGE SCALE GENOMIC DNA]</scope>
    <source>
        <strain evidence="3 4">DSM 18167</strain>
    </source>
</reference>
<evidence type="ECO:0000313" key="4">
    <source>
        <dbReference type="Proteomes" id="UP000182178"/>
    </source>
</evidence>
<proteinExistence type="predicted"/>
<dbReference type="InterPro" id="IPR045394">
    <property type="entry name" value="Abhydrolase_dom"/>
</dbReference>